<sequence>MSTARKWFKSSYSGDEGGQCLEVAYEWQKSSHSGSEGGQCVEIAAHPAAIHIRDSKNPDGPVLTVAPITWAAFAGFAAEPRLV</sequence>
<accession>A0A2Z5JE09</accession>
<protein>
    <submittedName>
        <fullName evidence="2">DUF397 domain-containing protein</fullName>
    </submittedName>
</protein>
<gene>
    <name evidence="2" type="ORF">C5746_18460</name>
</gene>
<feature type="domain" description="DUF397" evidence="1">
    <location>
        <begin position="6"/>
        <end position="24"/>
    </location>
</feature>
<evidence type="ECO:0000313" key="2">
    <source>
        <dbReference type="EMBL" id="AXE78579.1"/>
    </source>
</evidence>
<dbReference type="KEGG" id="sata:C5746_18460"/>
<dbReference type="EMBL" id="CP027306">
    <property type="protein sequence ID" value="AXE78579.1"/>
    <property type="molecule type" value="Genomic_DNA"/>
</dbReference>
<dbReference type="GeneID" id="95520437"/>
<evidence type="ECO:0000259" key="1">
    <source>
        <dbReference type="Pfam" id="PF04149"/>
    </source>
</evidence>
<dbReference type="Proteomes" id="UP000252698">
    <property type="component" value="Chromosome"/>
</dbReference>
<dbReference type="RefSeq" id="WP_114245160.1">
    <property type="nucleotide sequence ID" value="NZ_CP027306.1"/>
</dbReference>
<dbReference type="AlphaFoldDB" id="A0A2Z5JE09"/>
<dbReference type="Pfam" id="PF04149">
    <property type="entry name" value="DUF397"/>
    <property type="match status" value="2"/>
</dbReference>
<evidence type="ECO:0000313" key="3">
    <source>
        <dbReference type="Proteomes" id="UP000252698"/>
    </source>
</evidence>
<proteinExistence type="predicted"/>
<dbReference type="InterPro" id="IPR007278">
    <property type="entry name" value="DUF397"/>
</dbReference>
<name>A0A2Z5JE09_STRAR</name>
<organism evidence="2 3">
    <name type="scientific">Streptomyces atratus</name>
    <dbReference type="NCBI Taxonomy" id="1893"/>
    <lineage>
        <taxon>Bacteria</taxon>
        <taxon>Bacillati</taxon>
        <taxon>Actinomycetota</taxon>
        <taxon>Actinomycetes</taxon>
        <taxon>Kitasatosporales</taxon>
        <taxon>Streptomycetaceae</taxon>
        <taxon>Streptomyces</taxon>
    </lineage>
</organism>
<feature type="domain" description="DUF397" evidence="1">
    <location>
        <begin position="26"/>
        <end position="75"/>
    </location>
</feature>
<reference evidence="2 3" key="1">
    <citation type="journal article" date="2018" name="Front. Microbiol.">
        <title>Genome Sequencing of Streptomyces atratus SCSIOZH16 and Activation Production of Nocardamine via Metabolic Engineering.</title>
        <authorList>
            <person name="Li Y."/>
            <person name="Zhang C."/>
            <person name="Liu C."/>
            <person name="Ju J."/>
            <person name="Ma J."/>
        </authorList>
    </citation>
    <scope>NUCLEOTIDE SEQUENCE [LARGE SCALE GENOMIC DNA]</scope>
    <source>
        <strain evidence="2 3">SCSIO_ZH16</strain>
    </source>
</reference>